<keyword evidence="3" id="KW-1185">Reference proteome</keyword>
<evidence type="ECO:0000256" key="1">
    <source>
        <dbReference type="SAM" id="MobiDB-lite"/>
    </source>
</evidence>
<evidence type="ECO:0000313" key="3">
    <source>
        <dbReference type="Proteomes" id="UP000011885"/>
    </source>
</evidence>
<dbReference type="Proteomes" id="UP000011885">
    <property type="component" value="Unassembled WGS sequence"/>
</dbReference>
<accession>M5UM03</accession>
<organism evidence="2 3">
    <name type="scientific">Rhodopirellula sallentina SM41</name>
    <dbReference type="NCBI Taxonomy" id="1263870"/>
    <lineage>
        <taxon>Bacteria</taxon>
        <taxon>Pseudomonadati</taxon>
        <taxon>Planctomycetota</taxon>
        <taxon>Planctomycetia</taxon>
        <taxon>Pirellulales</taxon>
        <taxon>Pirellulaceae</taxon>
        <taxon>Rhodopirellula</taxon>
    </lineage>
</organism>
<proteinExistence type="predicted"/>
<sequence length="74" mass="8166">MPATQTKPRTTSVPCKTNGQHDRAQTARGLNNLLQFQRLMKQVQPPGVGRRCAQKILRKSLRSSPPTALEPCGN</sequence>
<reference evidence="2 3" key="1">
    <citation type="journal article" date="2013" name="Mar. Genomics">
        <title>Expression of sulfatases in Rhodopirellula baltica and the diversity of sulfatases in the genus Rhodopirellula.</title>
        <authorList>
            <person name="Wegner C.E."/>
            <person name="Richter-Heitmann T."/>
            <person name="Klindworth A."/>
            <person name="Klockow C."/>
            <person name="Richter M."/>
            <person name="Achstetter T."/>
            <person name="Glockner F.O."/>
            <person name="Harder J."/>
        </authorList>
    </citation>
    <scope>NUCLEOTIDE SEQUENCE [LARGE SCALE GENOMIC DNA]</scope>
    <source>
        <strain evidence="2 3">SM41</strain>
    </source>
</reference>
<feature type="region of interest" description="Disordered" evidence="1">
    <location>
        <begin position="1"/>
        <end position="23"/>
    </location>
</feature>
<gene>
    <name evidence="2" type="ORF">RSSM_01512</name>
</gene>
<dbReference type="AlphaFoldDB" id="M5UM03"/>
<dbReference type="EMBL" id="ANOH01000114">
    <property type="protein sequence ID" value="EMI57043.1"/>
    <property type="molecule type" value="Genomic_DNA"/>
</dbReference>
<dbReference type="PATRIC" id="fig|1263870.3.peg.1623"/>
<protein>
    <submittedName>
        <fullName evidence="2">Uncharacterized protein</fullName>
    </submittedName>
</protein>
<evidence type="ECO:0000313" key="2">
    <source>
        <dbReference type="EMBL" id="EMI57043.1"/>
    </source>
</evidence>
<comment type="caution">
    <text evidence="2">The sequence shown here is derived from an EMBL/GenBank/DDBJ whole genome shotgun (WGS) entry which is preliminary data.</text>
</comment>
<name>M5UM03_9BACT</name>
<feature type="compositionally biased region" description="Polar residues" evidence="1">
    <location>
        <begin position="1"/>
        <end position="18"/>
    </location>
</feature>